<keyword evidence="2" id="KW-0677">Repeat</keyword>
<feature type="compositionally biased region" description="Basic and acidic residues" evidence="3">
    <location>
        <begin position="82"/>
        <end position="94"/>
    </location>
</feature>
<evidence type="ECO:0000256" key="3">
    <source>
        <dbReference type="SAM" id="MobiDB-lite"/>
    </source>
</evidence>
<accession>A0A426YJW3</accession>
<dbReference type="PANTHER" id="PTHR14107">
    <property type="entry name" value="WD REPEAT PROTEIN"/>
    <property type="match status" value="1"/>
</dbReference>
<keyword evidence="1" id="KW-0853">WD repeat</keyword>
<dbReference type="Proteomes" id="UP000287651">
    <property type="component" value="Unassembled WGS sequence"/>
</dbReference>
<dbReference type="PANTHER" id="PTHR14107:SF16">
    <property type="entry name" value="AT02583P"/>
    <property type="match status" value="1"/>
</dbReference>
<dbReference type="AlphaFoldDB" id="A0A426YJW3"/>
<reference evidence="4 5" key="1">
    <citation type="journal article" date="2014" name="Agronomy (Basel)">
        <title>A Draft Genome Sequence for Ensete ventricosum, the Drought-Tolerant Tree Against Hunger.</title>
        <authorList>
            <person name="Harrison J."/>
            <person name="Moore K.A."/>
            <person name="Paszkiewicz K."/>
            <person name="Jones T."/>
            <person name="Grant M."/>
            <person name="Ambacheew D."/>
            <person name="Muzemil S."/>
            <person name="Studholme D.J."/>
        </authorList>
    </citation>
    <scope>NUCLEOTIDE SEQUENCE [LARGE SCALE GENOMIC DNA]</scope>
</reference>
<feature type="region of interest" description="Disordered" evidence="3">
    <location>
        <begin position="525"/>
        <end position="549"/>
    </location>
</feature>
<dbReference type="InterPro" id="IPR015943">
    <property type="entry name" value="WD40/YVTN_repeat-like_dom_sf"/>
</dbReference>
<dbReference type="Gene3D" id="2.130.10.10">
    <property type="entry name" value="YVTN repeat-like/Quinoprotein amine dehydrogenase"/>
    <property type="match status" value="1"/>
</dbReference>
<proteinExistence type="predicted"/>
<evidence type="ECO:0000256" key="1">
    <source>
        <dbReference type="ARBA" id="ARBA00022574"/>
    </source>
</evidence>
<evidence type="ECO:0000313" key="5">
    <source>
        <dbReference type="Proteomes" id="UP000287651"/>
    </source>
</evidence>
<dbReference type="InterPro" id="IPR036322">
    <property type="entry name" value="WD40_repeat_dom_sf"/>
</dbReference>
<organism evidence="4 5">
    <name type="scientific">Ensete ventricosum</name>
    <name type="common">Abyssinian banana</name>
    <name type="synonym">Musa ensete</name>
    <dbReference type="NCBI Taxonomy" id="4639"/>
    <lineage>
        <taxon>Eukaryota</taxon>
        <taxon>Viridiplantae</taxon>
        <taxon>Streptophyta</taxon>
        <taxon>Embryophyta</taxon>
        <taxon>Tracheophyta</taxon>
        <taxon>Spermatophyta</taxon>
        <taxon>Magnoliopsida</taxon>
        <taxon>Liliopsida</taxon>
        <taxon>Zingiberales</taxon>
        <taxon>Musaceae</taxon>
        <taxon>Ensete</taxon>
    </lineage>
</organism>
<gene>
    <name evidence="4" type="ORF">B296_00029120</name>
</gene>
<comment type="caution">
    <text evidence="4">The sequence shown here is derived from an EMBL/GenBank/DDBJ whole genome shotgun (WGS) entry which is preliminary data.</text>
</comment>
<sequence length="549" mass="59890">MEHLKKMILKQGNSPSDQLFCYFYISGVHRRLSTRFEARSTIWTVLIDPTAEALRDPVSTSSSSSLLTPLFKIDEANPTSIEKPRPARLHETNPRRRPSLPSPRICRGSRGRRHDPSAAAFRVIPESPLKPSIMSSASAAVRSQSPALKALFKTPEGRYNLLHEKTLPSAAASHGKFLTIAYLKEKPLANPSQAAPSATSSGVRSAAARLLGAGNGSRSLSNGVSRVVSANSKTGGPIGASVGSIAQLPSPNYDGKGTYLIFNAADSLFIIQSYLLLIIKKFHCFYSRCTCVAWVTEREGTFVVGHADGNIYVYEKSKDVTADSSFPVIKDQTQFSVAHTRSNKVIWKPCIICIVIRILVGYLRVFDFSKEQLAFGGKSYYGALLCSAWRLVELLSIHIGRPQIPKEQKKMSCIVLALLVSVIPPSKLQDAQLLLWDLVMDELLMMPPPQTPRRLPGGLPTLSSVRSHSATTPLLLLPAPSIGDIPKISPLVAQCVHTDPLSALVFTDESVIAISREAHLKIWERPQNHQPTQSGGSSPKDNAATIIIH</sequence>
<name>A0A426YJW3_ENSVE</name>
<evidence type="ECO:0000256" key="2">
    <source>
        <dbReference type="ARBA" id="ARBA00022737"/>
    </source>
</evidence>
<protein>
    <submittedName>
        <fullName evidence="4">Uncharacterized protein</fullName>
    </submittedName>
</protein>
<feature type="region of interest" description="Disordered" evidence="3">
    <location>
        <begin position="77"/>
        <end position="113"/>
    </location>
</feature>
<evidence type="ECO:0000313" key="4">
    <source>
        <dbReference type="EMBL" id="RRT52051.1"/>
    </source>
</evidence>
<dbReference type="EMBL" id="AMZH03011885">
    <property type="protein sequence ID" value="RRT52051.1"/>
    <property type="molecule type" value="Genomic_DNA"/>
</dbReference>
<dbReference type="InterPro" id="IPR051362">
    <property type="entry name" value="WD_repeat_creC_regulators"/>
</dbReference>
<dbReference type="SUPFAM" id="SSF50978">
    <property type="entry name" value="WD40 repeat-like"/>
    <property type="match status" value="1"/>
</dbReference>
<feature type="compositionally biased region" description="Polar residues" evidence="3">
    <location>
        <begin position="528"/>
        <end position="540"/>
    </location>
</feature>